<organism evidence="1">
    <name type="scientific">viral metagenome</name>
    <dbReference type="NCBI Taxonomy" id="1070528"/>
    <lineage>
        <taxon>unclassified sequences</taxon>
        <taxon>metagenomes</taxon>
        <taxon>organismal metagenomes</taxon>
    </lineage>
</organism>
<dbReference type="EMBL" id="MT143774">
    <property type="protein sequence ID" value="QJB02314.1"/>
    <property type="molecule type" value="Genomic_DNA"/>
</dbReference>
<evidence type="ECO:0000313" key="1">
    <source>
        <dbReference type="EMBL" id="QJB02314.1"/>
    </source>
</evidence>
<proteinExistence type="predicted"/>
<protein>
    <submittedName>
        <fullName evidence="1">Uncharacterized protein</fullName>
    </submittedName>
</protein>
<accession>A0A6M3M583</accession>
<gene>
    <name evidence="1" type="ORF">MM171B01367_0008</name>
</gene>
<name>A0A6M3M583_9ZZZZ</name>
<sequence>MPQSTYFEFIVGTGWDDGEMLHGSLDYGDEFDWEEGHLDYCECGNIKQKNAERCYDCFNEGRIRKGQDDPYAIRERPKKDWNPIEYIQMIRAGLAVTKAGR</sequence>
<reference evidence="1" key="1">
    <citation type="submission" date="2020-03" db="EMBL/GenBank/DDBJ databases">
        <title>The deep terrestrial virosphere.</title>
        <authorList>
            <person name="Holmfeldt K."/>
            <person name="Nilsson E."/>
            <person name="Simone D."/>
            <person name="Lopez-Fernandez M."/>
            <person name="Wu X."/>
            <person name="de Brujin I."/>
            <person name="Lundin D."/>
            <person name="Andersson A."/>
            <person name="Bertilsson S."/>
            <person name="Dopson M."/>
        </authorList>
    </citation>
    <scope>NUCLEOTIDE SEQUENCE</scope>
    <source>
        <strain evidence="1">MM171B01367</strain>
    </source>
</reference>
<dbReference type="AlphaFoldDB" id="A0A6M3M583"/>